<reference evidence="1" key="1">
    <citation type="submission" date="2020-02" db="EMBL/GenBank/DDBJ databases">
        <title>Genome sequencing of the panga catfish, Pangasius djambal.</title>
        <authorList>
            <person name="Wen M."/>
            <person name="Zahm M."/>
            <person name="Roques C."/>
            <person name="Cabau C."/>
            <person name="Klopp C."/>
            <person name="Donnadieu C."/>
            <person name="Jouanno E."/>
            <person name="Avarre J.-C."/>
            <person name="Campet M."/>
            <person name="Ha T."/>
            <person name="Dugue R."/>
            <person name="Lampietro C."/>
            <person name="Louis A."/>
            <person name="Herpin A."/>
            <person name="Echchiki A."/>
            <person name="Berthelot C."/>
            <person name="Parey E."/>
            <person name="Roest-Crollius H."/>
            <person name="Braasch I."/>
            <person name="Postlethwait J.H."/>
            <person name="Bobe J."/>
            <person name="Montfort J."/>
            <person name="Bouchez O."/>
            <person name="Begum T."/>
            <person name="Schartl M."/>
            <person name="Gustiano R."/>
            <person name="Guiguen Y."/>
        </authorList>
    </citation>
    <scope>NUCLEOTIDE SEQUENCE</scope>
    <source>
        <strain evidence="1">Pdj_M5554</strain>
    </source>
</reference>
<evidence type="ECO:0000313" key="1">
    <source>
        <dbReference type="EMBL" id="MCJ8731612.1"/>
    </source>
</evidence>
<protein>
    <submittedName>
        <fullName evidence="1">Uncharacterized protein</fullName>
    </submittedName>
</protein>
<comment type="caution">
    <text evidence="1">The sequence shown here is derived from an EMBL/GenBank/DDBJ whole genome shotgun (WGS) entry which is preliminary data.</text>
</comment>
<evidence type="ECO:0000313" key="2">
    <source>
        <dbReference type="Proteomes" id="UP000830395"/>
    </source>
</evidence>
<dbReference type="Proteomes" id="UP000830395">
    <property type="component" value="Chromosome 4"/>
</dbReference>
<proteinExistence type="predicted"/>
<keyword evidence="2" id="KW-1185">Reference proteome</keyword>
<organism evidence="1 2">
    <name type="scientific">Pangasius djambal</name>
    <dbReference type="NCBI Taxonomy" id="1691987"/>
    <lineage>
        <taxon>Eukaryota</taxon>
        <taxon>Metazoa</taxon>
        <taxon>Chordata</taxon>
        <taxon>Craniata</taxon>
        <taxon>Vertebrata</taxon>
        <taxon>Euteleostomi</taxon>
        <taxon>Actinopterygii</taxon>
        <taxon>Neopterygii</taxon>
        <taxon>Teleostei</taxon>
        <taxon>Ostariophysi</taxon>
        <taxon>Siluriformes</taxon>
        <taxon>Pangasiidae</taxon>
        <taxon>Pangasius</taxon>
    </lineage>
</organism>
<sequence>MSAQDYACVTVRGRAPWGFQLRRSDTEPHPRVQVHQVEEGSHASKAGLCEDDELVSVNGVSCSSLSLAEVIVLIEKATDCLQLLVKRCCLYPQQKSQSVNTKLQASWRELREPYKSENQDEAHYGETNSDTECPAGNTMVRTEFCIPAPKDRAGPDTSSDGRPRLEITPGAVVELQLSLSQTTLEDTGCTSLGSARGVKGDLCHQTNTENDNTTTSAPGCPFYIPLHEREPLGQRGVLVSSPSALLGQVEVTIQPSGRDSGTERVGAIGTKAPANEQHDYVEGEGGHTEEDPTSFSVSFGIPSEEEDSESERELNKPNKHRAKHARLRRSESLSEKQVKEAKSKCKRIALLLTAAAPNPNNKGLLMFKKHRQRAKQYTLVSYGTGENEPEFEDVDDEYSDKETHAVEFTVLATSETEIDEDFFTNSSGRRNIVTFDLDTGLLEIERKLHNQEDMNALPETKGKGALMFAQRRQRIDEIAAEHEEMRSKGIPVEGVQEAEKNYQQVNQTNDGQNYIDVNVHHQQQHQQYQQYQEQHYQQQQQHQYQEYQQQMQYHQQQQHYQQLQECQQGQQYQPQQYQQQQQVQQYFHTMNGVSSHQTNVVQSSVINRSAKPFSVQNRAAAPFSPSANQEQSYYSDGQGEQIASRDERISVPAIKTGLLQDTRRKNKGKPMFTFKEPQKVSPNPELLNLLNRNDKKTGFDSGTEEDYLSLGAEACNFLQSTKVKNKTPPPVAPKPQMHPVTPPWSPQPENASQQFHQDAENNIPVTARDPVPEMESSAIPEEEPSTAPASDQHEASTKLHSQFQPEAVNAWGLSETQIQSGQQIDTWHETQSQPQLHTKPEPAVSSWGPSSTQAPEQPPVSAWGPAEVQSQVLAPNQSQAQPSWVTQSQVHSEVQPPASVQTQSQPQPSWVTQSQPQHHLHPQSEMNTWVTAPTQSPQQPSWAQNQVARQASVSSWSQDLNQPQVQPSWAQQQQESQPIPHWTASQQHLQSPWIQPQSQPQPQPTWVSQTQQQTLPQPPVNTWNQSQSLAQTQPPWTHQAQPSSQPPAQMQQQQNPWTSVPPQSQPPPTWAQQPQEHPQQTMNSWAPEQNKMQPPWSQPQSPAQAQIPWSHPPQQQTPPQSQSQTAFSTWTPRPQQGPVITMGSTESQKLAQPFKPWSPPQTSQPPPPHQLNSNTPRSKVPSHMPASTRPGMGSASGMGSAFEMPALRGKGAELFAKRQSRMEKYVVDSSTVQANKALGRSSSLSPPVRLSPLGLGSRSASVSPSPTPSSHANYTSRSTERQVFWLEKGRKPPTPWEAASRHPLGIVDEAFAHQDMQHSIASNLRSAAHRKMLPEPPAEWKAKVAYESPPRSQGLRMSQSSLSFLSPTKSTASAPAAPVPYGSPLRQSQPPRSMTEASLGSSMSGLQCRRPLGQSVYRSTYSNTWRW</sequence>
<accession>A0ACC5Y7T9</accession>
<name>A0ACC5Y7T9_9TELE</name>
<dbReference type="EMBL" id="CM040978">
    <property type="protein sequence ID" value="MCJ8731612.1"/>
    <property type="molecule type" value="Genomic_DNA"/>
</dbReference>
<gene>
    <name evidence="1" type="ORF">PDJAM_G00201460</name>
</gene>